<name>A0A3Q1G0G8_9TELE</name>
<reference evidence="2" key="2">
    <citation type="submission" date="2025-09" db="UniProtKB">
        <authorList>
            <consortium name="Ensembl"/>
        </authorList>
    </citation>
    <scope>IDENTIFICATION</scope>
</reference>
<reference evidence="2" key="1">
    <citation type="submission" date="2025-08" db="UniProtKB">
        <authorList>
            <consortium name="Ensembl"/>
        </authorList>
    </citation>
    <scope>IDENTIFICATION</scope>
</reference>
<organism evidence="2 3">
    <name type="scientific">Acanthochromis polyacanthus</name>
    <name type="common">spiny chromis</name>
    <dbReference type="NCBI Taxonomy" id="80966"/>
    <lineage>
        <taxon>Eukaryota</taxon>
        <taxon>Metazoa</taxon>
        <taxon>Chordata</taxon>
        <taxon>Craniata</taxon>
        <taxon>Vertebrata</taxon>
        <taxon>Euteleostomi</taxon>
        <taxon>Actinopterygii</taxon>
        <taxon>Neopterygii</taxon>
        <taxon>Teleostei</taxon>
        <taxon>Neoteleostei</taxon>
        <taxon>Acanthomorphata</taxon>
        <taxon>Ovalentaria</taxon>
        <taxon>Pomacentridae</taxon>
        <taxon>Acanthochromis</taxon>
    </lineage>
</organism>
<dbReference type="AlphaFoldDB" id="A0A3Q1G0G8"/>
<evidence type="ECO:0000313" key="2">
    <source>
        <dbReference type="Ensembl" id="ENSAPOP00000011965.1"/>
    </source>
</evidence>
<feature type="transmembrane region" description="Helical" evidence="1">
    <location>
        <begin position="47"/>
        <end position="66"/>
    </location>
</feature>
<evidence type="ECO:0000313" key="3">
    <source>
        <dbReference type="Proteomes" id="UP000257200"/>
    </source>
</evidence>
<dbReference type="Proteomes" id="UP000257200">
    <property type="component" value="Unplaced"/>
</dbReference>
<keyword evidence="1" id="KW-0472">Membrane</keyword>
<keyword evidence="3" id="KW-1185">Reference proteome</keyword>
<protein>
    <submittedName>
        <fullName evidence="2">Uncharacterized protein</fullName>
    </submittedName>
</protein>
<evidence type="ECO:0000256" key="1">
    <source>
        <dbReference type="SAM" id="Phobius"/>
    </source>
</evidence>
<dbReference type="Ensembl" id="ENSAPOT00000019726.1">
    <property type="protein sequence ID" value="ENSAPOP00000011965.1"/>
    <property type="gene ID" value="ENSAPOG00000014597.1"/>
</dbReference>
<dbReference type="InParanoid" id="A0A3Q1G0G8"/>
<accession>A0A3Q1G0G8</accession>
<keyword evidence="1" id="KW-1133">Transmembrane helix</keyword>
<proteinExistence type="predicted"/>
<keyword evidence="1" id="KW-0812">Transmembrane</keyword>
<sequence>THTLSYFMWSAASQTTLITPFDMWPFHLLADNKQPTHMSPILHVYRVLPHSFCSIWTVAVLMHLMFSS</sequence>